<dbReference type="EMBL" id="SRZB01000005">
    <property type="protein sequence ID" value="TGX99767.1"/>
    <property type="molecule type" value="Genomic_DNA"/>
</dbReference>
<sequence>MYAEKAGMIIQEVKRAVIGKDDCIYKVMMAMLAGGHILLEDIPGVGKTTMALAFSKACALQQNRVQFTPDVLPSDITGFSIYRKETGIFEYRPGAAMCNLFLADEINRTSPKTQSALLEVMEEGHVTVDGITRDVPKPFMVIATQNPVGSAGTQMLPESQLDRFMICLSMGYPNVENEIAILKGRDSGNPISDILPIIRGEELLLMQKETEQVFIHDRIFTYMAELAAATRTHPMLELGLSPRGTLALAKMSKAAAFLNGRNYVTPADVVFIFKDVALHRIRLSSKARVSRVTADAVADSVLEQVDRPTPKRL</sequence>
<reference evidence="1" key="1">
    <citation type="submission" date="2019-04" db="EMBL/GenBank/DDBJ databases">
        <title>Microbes associate with the intestines of laboratory mice.</title>
        <authorList>
            <person name="Navarre W."/>
            <person name="Wong E."/>
            <person name="Huang K."/>
            <person name="Tropini C."/>
            <person name="Ng K."/>
            <person name="Yu B."/>
        </authorList>
    </citation>
    <scope>NUCLEOTIDE SEQUENCE</scope>
    <source>
        <strain evidence="1">NM72_1-8</strain>
    </source>
</reference>
<gene>
    <name evidence="1" type="ORF">E5357_04620</name>
</gene>
<evidence type="ECO:0000313" key="1">
    <source>
        <dbReference type="EMBL" id="TGX99767.1"/>
    </source>
</evidence>
<keyword evidence="2" id="KW-1185">Reference proteome</keyword>
<evidence type="ECO:0000313" key="2">
    <source>
        <dbReference type="Proteomes" id="UP000307720"/>
    </source>
</evidence>
<proteinExistence type="predicted"/>
<organism evidence="1 2">
    <name type="scientific">Hominisplanchenecus murintestinalis</name>
    <dbReference type="NCBI Taxonomy" id="2941517"/>
    <lineage>
        <taxon>Bacteria</taxon>
        <taxon>Bacillati</taxon>
        <taxon>Bacillota</taxon>
        <taxon>Clostridia</taxon>
        <taxon>Lachnospirales</taxon>
        <taxon>Lachnospiraceae</taxon>
        <taxon>Hominisplanchenecus</taxon>
    </lineage>
</organism>
<name>A0AC61R150_9FIRM</name>
<dbReference type="Proteomes" id="UP000307720">
    <property type="component" value="Unassembled WGS sequence"/>
</dbReference>
<accession>A0AC61R150</accession>
<comment type="caution">
    <text evidence="1">The sequence shown here is derived from an EMBL/GenBank/DDBJ whole genome shotgun (WGS) entry which is preliminary data.</text>
</comment>
<protein>
    <submittedName>
        <fullName evidence="1">MoxR family ATPase</fullName>
    </submittedName>
</protein>